<feature type="domain" description="Nudix hydrolase" evidence="5">
    <location>
        <begin position="1"/>
        <end position="85"/>
    </location>
</feature>
<evidence type="ECO:0000313" key="7">
    <source>
        <dbReference type="Proteomes" id="UP000494170"/>
    </source>
</evidence>
<evidence type="ECO:0000256" key="1">
    <source>
        <dbReference type="ARBA" id="ARBA00001946"/>
    </source>
</evidence>
<keyword evidence="2 3" id="KW-0378">Hydrolase</keyword>
<dbReference type="EMBL" id="CABVPY010000010">
    <property type="protein sequence ID" value="VWB46659.1"/>
    <property type="molecule type" value="Genomic_DNA"/>
</dbReference>
<reference evidence="6 7" key="1">
    <citation type="submission" date="2019-09" db="EMBL/GenBank/DDBJ databases">
        <authorList>
            <person name="Depoorter E."/>
        </authorList>
    </citation>
    <scope>NUCLEOTIDE SEQUENCE [LARGE SCALE GENOMIC DNA]</scope>
    <source>
        <strain evidence="6">LMG 6863</strain>
    </source>
</reference>
<evidence type="ECO:0000256" key="2">
    <source>
        <dbReference type="ARBA" id="ARBA00022801"/>
    </source>
</evidence>
<dbReference type="PANTHER" id="PTHR43046">
    <property type="entry name" value="GDP-MANNOSE MANNOSYL HYDROLASE"/>
    <property type="match status" value="1"/>
</dbReference>
<dbReference type="PRINTS" id="PR00502">
    <property type="entry name" value="NUDIXFAMILY"/>
</dbReference>
<dbReference type="Proteomes" id="UP000494170">
    <property type="component" value="Unassembled WGS sequence"/>
</dbReference>
<comment type="similarity">
    <text evidence="3">Belongs to the Nudix hydrolase family.</text>
</comment>
<dbReference type="InterPro" id="IPR020084">
    <property type="entry name" value="NUDIX_hydrolase_CS"/>
</dbReference>
<protein>
    <submittedName>
        <fullName evidence="6">NUDIX hydrolase</fullName>
    </submittedName>
</protein>
<evidence type="ECO:0000256" key="3">
    <source>
        <dbReference type="RuleBase" id="RU003476"/>
    </source>
</evidence>
<dbReference type="InterPro" id="IPR020476">
    <property type="entry name" value="Nudix_hydrolase"/>
</dbReference>
<dbReference type="InterPro" id="IPR015797">
    <property type="entry name" value="NUDIX_hydrolase-like_dom_sf"/>
</dbReference>
<proteinExistence type="inferred from homology"/>
<gene>
    <name evidence="6" type="ORF">BLA6863_02105</name>
</gene>
<accession>A0A6P2JRH5</accession>
<dbReference type="PROSITE" id="PS00893">
    <property type="entry name" value="NUDIX_BOX"/>
    <property type="match status" value="1"/>
</dbReference>
<sequence length="85" mass="9203">MKERATVLCRRGDRILSVARLNARWALPGGKPRPGESLRDAARRELLEETGLGAATPAICPGSPARTSGITCFSPTSLRTRSRTR</sequence>
<feature type="region of interest" description="Disordered" evidence="4">
    <location>
        <begin position="53"/>
        <end position="85"/>
    </location>
</feature>
<dbReference type="AlphaFoldDB" id="A0A6P2JRH5"/>
<dbReference type="Gene3D" id="3.90.79.10">
    <property type="entry name" value="Nucleoside Triphosphate Pyrophosphohydrolase"/>
    <property type="match status" value="1"/>
</dbReference>
<dbReference type="GO" id="GO:0016787">
    <property type="term" value="F:hydrolase activity"/>
    <property type="evidence" value="ECO:0007669"/>
    <property type="project" value="UniProtKB-KW"/>
</dbReference>
<evidence type="ECO:0000259" key="5">
    <source>
        <dbReference type="PROSITE" id="PS51462"/>
    </source>
</evidence>
<dbReference type="PROSITE" id="PS51462">
    <property type="entry name" value="NUDIX"/>
    <property type="match status" value="1"/>
</dbReference>
<name>A0A6P2JRH5_BURL3</name>
<comment type="cofactor">
    <cofactor evidence="1">
        <name>Mg(2+)</name>
        <dbReference type="ChEBI" id="CHEBI:18420"/>
    </cofactor>
</comment>
<evidence type="ECO:0000313" key="6">
    <source>
        <dbReference type="EMBL" id="VWB46659.1"/>
    </source>
</evidence>
<dbReference type="Pfam" id="PF00293">
    <property type="entry name" value="NUDIX"/>
    <property type="match status" value="1"/>
</dbReference>
<organism evidence="6 7">
    <name type="scientific">Burkholderia lata (strain ATCC 17760 / DSM 23089 / LMG 22485 / NCIMB 9086 / R18194 / 383)</name>
    <dbReference type="NCBI Taxonomy" id="482957"/>
    <lineage>
        <taxon>Bacteria</taxon>
        <taxon>Pseudomonadati</taxon>
        <taxon>Pseudomonadota</taxon>
        <taxon>Betaproteobacteria</taxon>
        <taxon>Burkholderiales</taxon>
        <taxon>Burkholderiaceae</taxon>
        <taxon>Burkholderia</taxon>
        <taxon>Burkholderia cepacia complex</taxon>
    </lineage>
</organism>
<evidence type="ECO:0000256" key="4">
    <source>
        <dbReference type="SAM" id="MobiDB-lite"/>
    </source>
</evidence>
<dbReference type="SUPFAM" id="SSF55811">
    <property type="entry name" value="Nudix"/>
    <property type="match status" value="1"/>
</dbReference>
<dbReference type="PANTHER" id="PTHR43046:SF16">
    <property type="entry name" value="ADP-RIBOSE PYROPHOSPHATASE YJHB-RELATED"/>
    <property type="match status" value="1"/>
</dbReference>
<dbReference type="InterPro" id="IPR000086">
    <property type="entry name" value="NUDIX_hydrolase_dom"/>
</dbReference>